<accession>A0A1J1ITB5</accession>
<evidence type="ECO:0000256" key="6">
    <source>
        <dbReference type="PROSITE-ProRule" id="PRU00091"/>
    </source>
</evidence>
<dbReference type="PANTHER" id="PTHR46108:SF4">
    <property type="entry name" value="BLUE CHEESE"/>
    <property type="match status" value="1"/>
</dbReference>
<dbReference type="FunFam" id="1.10.1540.10:FF:000002">
    <property type="entry name" value="WD repeat and FYVE domain containing 3"/>
    <property type="match status" value="1"/>
</dbReference>
<evidence type="ECO:0000256" key="1">
    <source>
        <dbReference type="ARBA" id="ARBA00022574"/>
    </source>
</evidence>
<dbReference type="InterPro" id="IPR000306">
    <property type="entry name" value="Znf_FYVE"/>
</dbReference>
<evidence type="ECO:0000259" key="10">
    <source>
        <dbReference type="PROSITE" id="PS50197"/>
    </source>
</evidence>
<reference evidence="12 13" key="1">
    <citation type="submission" date="2015-04" db="EMBL/GenBank/DDBJ databases">
        <authorList>
            <person name="Syromyatnikov M.Y."/>
            <person name="Popov V.N."/>
        </authorList>
    </citation>
    <scope>NUCLEOTIDE SEQUENCE [LARGE SCALE GENOMIC DNA]</scope>
</reference>
<keyword evidence="1 7" id="KW-0853">WD repeat</keyword>
<evidence type="ECO:0000256" key="2">
    <source>
        <dbReference type="ARBA" id="ARBA00022723"/>
    </source>
</evidence>
<dbReference type="Pfam" id="PF02138">
    <property type="entry name" value="Beach"/>
    <property type="match status" value="1"/>
</dbReference>
<dbReference type="InterPro" id="IPR016024">
    <property type="entry name" value="ARM-type_fold"/>
</dbReference>
<dbReference type="SMART" id="SM01026">
    <property type="entry name" value="Beach"/>
    <property type="match status" value="1"/>
</dbReference>
<dbReference type="SUPFAM" id="SSF50978">
    <property type="entry name" value="WD40 repeat-like"/>
    <property type="match status" value="1"/>
</dbReference>
<feature type="repeat" description="WD" evidence="7">
    <location>
        <begin position="3036"/>
        <end position="3070"/>
    </location>
</feature>
<dbReference type="SMART" id="SM00064">
    <property type="entry name" value="FYVE"/>
    <property type="match status" value="1"/>
</dbReference>
<dbReference type="InterPro" id="IPR036372">
    <property type="entry name" value="BEACH_dom_sf"/>
</dbReference>
<dbReference type="SMART" id="SM00320">
    <property type="entry name" value="WD40"/>
    <property type="match status" value="5"/>
</dbReference>
<feature type="domain" description="BEACH" evidence="10">
    <location>
        <begin position="2597"/>
        <end position="2890"/>
    </location>
</feature>
<evidence type="ECO:0000256" key="7">
    <source>
        <dbReference type="PROSITE-ProRule" id="PRU00221"/>
    </source>
</evidence>
<evidence type="ECO:0000256" key="4">
    <source>
        <dbReference type="ARBA" id="ARBA00022771"/>
    </source>
</evidence>
<evidence type="ECO:0000256" key="3">
    <source>
        <dbReference type="ARBA" id="ARBA00022737"/>
    </source>
</evidence>
<dbReference type="CDD" id="cd06071">
    <property type="entry name" value="Beach"/>
    <property type="match status" value="1"/>
</dbReference>
<feature type="compositionally biased region" description="Basic and acidic residues" evidence="8">
    <location>
        <begin position="3287"/>
        <end position="3302"/>
    </location>
</feature>
<dbReference type="InterPro" id="IPR000409">
    <property type="entry name" value="BEACH_dom"/>
</dbReference>
<dbReference type="SUPFAM" id="SSF49899">
    <property type="entry name" value="Concanavalin A-like lectins/glucanases"/>
    <property type="match status" value="1"/>
</dbReference>
<dbReference type="InterPro" id="IPR001680">
    <property type="entry name" value="WD40_rpt"/>
</dbReference>
<dbReference type="InterPro" id="IPR015943">
    <property type="entry name" value="WD40/YVTN_repeat-like_dom_sf"/>
</dbReference>
<feature type="domain" description="BEACH-type PH" evidence="11">
    <location>
        <begin position="2443"/>
        <end position="2569"/>
    </location>
</feature>
<dbReference type="Pfam" id="PF23295">
    <property type="entry name" value="Arm_4"/>
    <property type="match status" value="1"/>
</dbReference>
<dbReference type="PROSITE" id="PS50082">
    <property type="entry name" value="WD_REPEATS_2"/>
    <property type="match status" value="1"/>
</dbReference>
<dbReference type="InterPro" id="IPR011993">
    <property type="entry name" value="PH-like_dom_sf"/>
</dbReference>
<evidence type="ECO:0000259" key="11">
    <source>
        <dbReference type="PROSITE" id="PS51783"/>
    </source>
</evidence>
<dbReference type="InterPro" id="IPR013320">
    <property type="entry name" value="ConA-like_dom_sf"/>
</dbReference>
<evidence type="ECO:0000256" key="5">
    <source>
        <dbReference type="ARBA" id="ARBA00022833"/>
    </source>
</evidence>
<keyword evidence="2" id="KW-0479">Metal-binding</keyword>
<evidence type="ECO:0000259" key="9">
    <source>
        <dbReference type="PROSITE" id="PS50178"/>
    </source>
</evidence>
<feature type="compositionally biased region" description="Polar residues" evidence="8">
    <location>
        <begin position="3250"/>
        <end position="3275"/>
    </location>
</feature>
<feature type="domain" description="FYVE-type" evidence="9">
    <location>
        <begin position="3436"/>
        <end position="3496"/>
    </location>
</feature>
<keyword evidence="3" id="KW-0677">Repeat</keyword>
<dbReference type="Gene3D" id="2.30.29.30">
    <property type="entry name" value="Pleckstrin-homology domain (PH domain)/Phosphotyrosine-binding domain (PTB)"/>
    <property type="match status" value="1"/>
</dbReference>
<dbReference type="PROSITE" id="PS51783">
    <property type="entry name" value="PH_BEACH"/>
    <property type="match status" value="1"/>
</dbReference>
<dbReference type="InterPro" id="IPR023362">
    <property type="entry name" value="PH-BEACH_dom"/>
</dbReference>
<dbReference type="InterPro" id="IPR011011">
    <property type="entry name" value="Znf_FYVE_PHD"/>
</dbReference>
<evidence type="ECO:0000313" key="13">
    <source>
        <dbReference type="Proteomes" id="UP000183832"/>
    </source>
</evidence>
<feature type="compositionally biased region" description="Low complexity" evidence="8">
    <location>
        <begin position="2397"/>
        <end position="2407"/>
    </location>
</feature>
<dbReference type="InterPro" id="IPR056252">
    <property type="entry name" value="Alfy-like_Arm-like"/>
</dbReference>
<dbReference type="PROSITE" id="PS50294">
    <property type="entry name" value="WD_REPEATS_REGION"/>
    <property type="match status" value="1"/>
</dbReference>
<proteinExistence type="predicted"/>
<dbReference type="Gene3D" id="1.10.1540.10">
    <property type="entry name" value="BEACH domain"/>
    <property type="match status" value="1"/>
</dbReference>
<dbReference type="Gene3D" id="2.130.10.10">
    <property type="entry name" value="YVTN repeat-like/Quinoprotein amine dehydrogenase"/>
    <property type="match status" value="1"/>
</dbReference>
<organism evidence="12 13">
    <name type="scientific">Clunio marinus</name>
    <dbReference type="NCBI Taxonomy" id="568069"/>
    <lineage>
        <taxon>Eukaryota</taxon>
        <taxon>Metazoa</taxon>
        <taxon>Ecdysozoa</taxon>
        <taxon>Arthropoda</taxon>
        <taxon>Hexapoda</taxon>
        <taxon>Insecta</taxon>
        <taxon>Pterygota</taxon>
        <taxon>Neoptera</taxon>
        <taxon>Endopterygota</taxon>
        <taxon>Diptera</taxon>
        <taxon>Nematocera</taxon>
        <taxon>Chironomoidea</taxon>
        <taxon>Chironomidae</taxon>
        <taxon>Clunio</taxon>
    </lineage>
</organism>
<dbReference type="GO" id="GO:0008270">
    <property type="term" value="F:zinc ion binding"/>
    <property type="evidence" value="ECO:0007669"/>
    <property type="project" value="UniProtKB-KW"/>
</dbReference>
<dbReference type="PROSITE" id="PS50178">
    <property type="entry name" value="ZF_FYVE"/>
    <property type="match status" value="1"/>
</dbReference>
<dbReference type="PROSITE" id="PS50197">
    <property type="entry name" value="BEACH"/>
    <property type="match status" value="1"/>
</dbReference>
<dbReference type="Pfam" id="PF00400">
    <property type="entry name" value="WD40"/>
    <property type="match status" value="2"/>
</dbReference>
<keyword evidence="5" id="KW-0862">Zinc</keyword>
<feature type="region of interest" description="Disordered" evidence="8">
    <location>
        <begin position="3208"/>
        <end position="3319"/>
    </location>
</feature>
<dbReference type="Pfam" id="PF01363">
    <property type="entry name" value="FYVE"/>
    <property type="match status" value="1"/>
</dbReference>
<dbReference type="CDD" id="cd15719">
    <property type="entry name" value="FYVE_WDFY3"/>
    <property type="match status" value="1"/>
</dbReference>
<dbReference type="Gene3D" id="3.30.40.10">
    <property type="entry name" value="Zinc/RING finger domain, C3HC4 (zinc finger)"/>
    <property type="match status" value="1"/>
</dbReference>
<dbReference type="CDD" id="cd01201">
    <property type="entry name" value="PH_BEACH"/>
    <property type="match status" value="1"/>
</dbReference>
<protein>
    <submittedName>
        <fullName evidence="12">CLUMA_CG015733, isoform A</fullName>
    </submittedName>
</protein>
<gene>
    <name evidence="12" type="ORF">CLUMA_CG015733</name>
</gene>
<feature type="region of interest" description="Disordered" evidence="8">
    <location>
        <begin position="1865"/>
        <end position="1892"/>
    </location>
</feature>
<dbReference type="PROSITE" id="PS00678">
    <property type="entry name" value="WD_REPEATS_1"/>
    <property type="match status" value="1"/>
</dbReference>
<evidence type="ECO:0000256" key="8">
    <source>
        <dbReference type="SAM" id="MobiDB-lite"/>
    </source>
</evidence>
<dbReference type="Proteomes" id="UP000183832">
    <property type="component" value="Unassembled WGS sequence"/>
</dbReference>
<dbReference type="InterPro" id="IPR013083">
    <property type="entry name" value="Znf_RING/FYVE/PHD"/>
</dbReference>
<feature type="compositionally biased region" description="Basic and acidic residues" evidence="8">
    <location>
        <begin position="3226"/>
        <end position="3236"/>
    </location>
</feature>
<dbReference type="InterPro" id="IPR051944">
    <property type="entry name" value="BEACH_domain_protein"/>
</dbReference>
<dbReference type="InterPro" id="IPR019775">
    <property type="entry name" value="WD40_repeat_CS"/>
</dbReference>
<feature type="region of interest" description="Disordered" evidence="8">
    <location>
        <begin position="2389"/>
        <end position="2418"/>
    </location>
</feature>
<dbReference type="OrthoDB" id="10018316at2759"/>
<dbReference type="SUPFAM" id="SSF48371">
    <property type="entry name" value="ARM repeat"/>
    <property type="match status" value="1"/>
</dbReference>
<dbReference type="PANTHER" id="PTHR46108">
    <property type="entry name" value="BLUE CHEESE"/>
    <property type="match status" value="1"/>
</dbReference>
<dbReference type="SUPFAM" id="SSF81837">
    <property type="entry name" value="BEACH domain"/>
    <property type="match status" value="1"/>
</dbReference>
<evidence type="ECO:0000313" key="12">
    <source>
        <dbReference type="EMBL" id="CRL02820.1"/>
    </source>
</evidence>
<dbReference type="InterPro" id="IPR036322">
    <property type="entry name" value="WD40_repeat_dom_sf"/>
</dbReference>
<keyword evidence="13" id="KW-1185">Reference proteome</keyword>
<dbReference type="Pfam" id="PF14844">
    <property type="entry name" value="PH_BEACH"/>
    <property type="match status" value="1"/>
</dbReference>
<sequence length="3505" mass="394350">MNIIRKLGVGSNNSSNTNEANTDASQNQLGLMHLKKLFNEFTHPKDPLSEQERDSKLYNMLPLFCKVFGSCHSGEMNEKFWDILAFCQQISRLMVSEIRRRASNQSTEAASIAIVKFLEIENYEESSNGWMLLSALNLLAAGDQSIIQTMTSASVPSTLVKCLYLFFDLPDITDEEETQPNEGCDFTPRERRILLQKIFVQLLVRLCSHSYPAEELARMDDLTLLFSAITSQCPNYNIIWRKSAAEVLTTLSRYGLTDPVVNYIHSKGCVALSIDNMQRSPQLTPLEVVEMFVAVFCFLKDSSEVSQTLLDDFRVCQGYNFIADFLLKLIEEKNQNSETQAAIRNLVFMIASLCMCGYHEPRLNQNPTGTLFQMQGFQMPQTTSRHTCVRNVHAFQVLQNVFLKSNSTSLCCTILDAISSVYHSDNANYFILESQNTLSQFTEKIHTKSLEIQEKFFELLEFIVFQLNFVPCKELISLSILLKSNHSISCSILCMKTLLNILKHNTIFKDVYREVGILEVFVSCLNRYFTFIEQHFTTENDDDDNNDEDYEKKVEKLIGDSNETLGKLILEALTILMSSNSNNSNVFRESGGAKAIHEIVKFKHCRDSILGIIRELILSNGGDDDMLFILTTMHSAPPHNIELKIQILKSVLGCLRDSHRTRVVFRKVGGFVYVTSVFVSLDGKLSDNSDVVMSGEESSDERKIHLQDLLQLLNIVFQTLATAMRFEPANAKFFAQEICSTSLCDTLRLMGCFSNRMDFGESSQSADIFESIDGYYQSVFTGNLLKPEFSHEFPLSMTFSCLIYRFLYDLVLDNFDKPNLSGVLNISITNQSKPSEVNKLQKLDPRVAVSTLNLTQPLPEPLIVHPGIVICMLQLLPSVEHEVEVIRGQCLQLYLAEVIKSLVRSERNQQIMCESGLAGHLLKIGKTVLAEEKNVLHVPLQYILERLAAQALKPTELREFLRLASPLQCENLVLGECYKDGGPVPLTRIKTLVSMTTPRDFRAHGSCTLPPFVEFDMMAEGFGCLYLPSISPQAPVLGGGASMEAGTTVGGIGSGERVFPPQTGLTYSTWFCVDKFSDPRTDPHCVRLLTITRIVNNLREDNVVCLSILLSARDKAIIVSTQETHLPPNVGEWEPDGTGDNSARIWCPDVLHEGQWHHLAVVLNRAVLKNSSFSLFLDGQHMHTQKLHYISQTPGGTTNSSVNATNSVYAIIGTPPAWRRYSRLCWKQGVCHLLEDVLTAQTVAVIFKLGPHYMGSLQAPQLRKHAEPMNPLIPEERVTFGLNAKAMSQLTLARIRKVYSRADNKMIAKQLGMSSNENATPIRILHNSAGHLAGSARTLGGVVVGYLGVRVFSPNPVSTMMGTVGGCNVLLGIIAMAQDVESLYAGVKALTCVVRSNKAAQAEMDRKRCYQTLAMFFKKKRNLLNSHILHLTFSLVGTVNSGQETSAAIPNVTAFQDLLCDLEIWLNAPNGLLRSLLEHLLELASESGEKKTNIRIMRELQLVPKLLHIICDINENATKEILFTLLAILLGGQPRLGDLLHFGQFITAKLPIGNENEKLLDLSHLVSNKDFTLIDDNIENNATSNSIRQIILRNRCLSLLHSLLFTAKNTVNPAICSEISRVLGLDWILLFMQPNMHPSTVVWSMRILVVLLANETLITRFREGSYNGGYLRNTELISQNKNAVVLASSNQMTTGGPVSPSNLVSSQPGIILPSQIAGEVKIQALSVNGFQYLEWLLPHHLEIPELYFLITAMIMGQPVKCLASDHTKLDLDKVWSFLWGGPVSPSNTNGPKVVLCPEAVCTLLTIVRTIVHTNNEIEWLKNHPVTIIQVIFSLYHNLTDFMPVLMLGEVIAALVGILFPPENSAENESNATTPEGGEISQNPILSSSSGSCNGQLTEHPVRKFVIDLLRVIIVDSLSLAVTGKTPVIDLVIDVSPEHSDIAMQTSFQTEIITALMDHLLAADMLVGEQAALPIVPLLQSHIQNIAPNVFYLTARIVDKLWQNCLHKDPHEIFEFIVKLIGQAKRRPSSISLEHLHHSLNRTILYLLSRPTESVAEQMAVLDTLHKLTTNRLLIFGAGNHELEFIGCLTYCLLQLTSNMKIELDTNAKNTTWHVSRNEMVESRDELLNQHQGRNLIVGAAFRVWEELYVCKKPAIEEVFKITLTNPPTNAKAPDLSATREQVIDSAVKLWHNYIDSEKKATCRVPWELHNQIQSKIQKVTGGLTRLASRTKVKKDDGVKSKTSVKKQSALEWTNLHISLVRDLWEMRCAQYIHMSQHTQRYVLQEWIQSECELTRERGLWGPTKGSILDKWTLDSTEGPHRMRKKTMRNDLFYLHYPYRPELELPDNKQLKYKVATSFDSKKYFQCYQTSNHKTRVLCEAEMSVHVKTTANTPPETPTEQQQQPLTLNRAQSEPGEEFDEDAEEEAAAAAMVPDNQTLLRMLEENEKISHMFRCARIQGLDTSEGLILFGKEHCYVVDGFTLIKNREIRDIDSMPDGTYEPILPNPSGNQLRQESLRQCSKFAYEDIREVHKRRYLLQPIALEIFSGDGRNYLLSFQRKVRNKVYQRVMALATSIADNAQSSVAGQRRTASVEQTSGLLSSLIGETSVTQRWVRGEISNFQYLMHLNTLAGRSYNDLMQYPVFPWILADYDSEDLDLINPKTFRDFSKPMGAQSPERLEQFQKRFKEWDDPQGETPPYHYGTHYSSAMIVCSYLVRLEPFTQHFLRLQGGHFDLADRMFHSIKEGWFSASKHNMADVKELIPEFFYLPEFLVNSNNFDLGAKQNSEVLGDIILPPWAKQDPREFIRLHRAALECDYVSQNLHLWIDLIFGYRQQGQAAVDAVNVFHYWFYEGNVDIYNIDDPLKKNATIGFINNFGQIPKQLFKKPHPSKKMSGFRQSMIDPTPMLTSSSVPVEKMFFHNLDNLKPSIQPVKELKGPVGQIIHPDKIVLAVEQNKVLMPPTFSRYIAWGFADHSLRIGMYDSDRAMFVCESTAHSGEILACASPNARTIITAGTSSVVTVWELNSRQKTLNVKHSLHGHTDAVTCLAASPAYNIIVSGSRDGTAIVWEMNRFIFVRQLRDHASLVAAVAINDLTGEIATCSATWLHIWSINGDCLATVNTSIGSADRMQQILCVAFSMTREWDSQNVIITGSTDGVVRMWSMDYVQVPEERPETINEIKEEVFVEESKEVIKEKKKAELVKQMSLSTDGGALAKSGSESSISEACDSIKESKKQFEDEKDECSDKEEMQAQDNNKNQHLTIDNKSGISGAKSMTQLKDAGSGGGKSGSDDVKRRSGRRETKLRSVSHIEQSIDDSDDFEDIGCSSEKGIRPSKSDTSLTESFVMIDNNDGGGRRLSNKQNILRYGFKWQKQLVFRSKLTMHTAYDRKDNSEPASITSLAVSKDHRTLYVGDARGRVFSWSVAEQPGRGMADHWLKDEAAEQCVGCHIRFSIYERRHHCRNCGLVFCNKCSRFESEISRLRLLKPVRVCQSCYTQLRHSSTSFDNN</sequence>
<dbReference type="SUPFAM" id="SSF57903">
    <property type="entry name" value="FYVE/PHD zinc finger"/>
    <property type="match status" value="1"/>
</dbReference>
<dbReference type="EMBL" id="CVRI01000058">
    <property type="protein sequence ID" value="CRL02820.1"/>
    <property type="molecule type" value="Genomic_DNA"/>
</dbReference>
<keyword evidence="4 6" id="KW-0863">Zinc-finger</keyword>
<dbReference type="InterPro" id="IPR017455">
    <property type="entry name" value="Znf_FYVE-rel"/>
</dbReference>
<dbReference type="SUPFAM" id="SSF50729">
    <property type="entry name" value="PH domain-like"/>
    <property type="match status" value="1"/>
</dbReference>
<dbReference type="STRING" id="568069.A0A1J1ITB5"/>
<name>A0A1J1ITB5_9DIPT</name>